<dbReference type="GO" id="GO:0005634">
    <property type="term" value="C:nucleus"/>
    <property type="evidence" value="ECO:0007669"/>
    <property type="project" value="UniProtKB-SubCell"/>
</dbReference>
<dbReference type="GO" id="GO:0003950">
    <property type="term" value="F:NAD+ poly-ADP-ribosyltransferase activity"/>
    <property type="evidence" value="ECO:0007669"/>
    <property type="project" value="UniProtKB-UniRule"/>
</dbReference>
<evidence type="ECO:0000256" key="6">
    <source>
        <dbReference type="PROSITE-ProRule" id="PRU00176"/>
    </source>
</evidence>
<feature type="domain" description="RRM" evidence="10">
    <location>
        <begin position="778"/>
        <end position="852"/>
    </location>
</feature>
<dbReference type="EC" id="2.4.2.-" evidence="7"/>
<feature type="domain" description="Macro" evidence="13">
    <location>
        <begin position="1795"/>
        <end position="1970"/>
    </location>
</feature>
<evidence type="ECO:0000259" key="10">
    <source>
        <dbReference type="PROSITE" id="PS50102"/>
    </source>
</evidence>
<comment type="caution">
    <text evidence="14">The sequence shown here is derived from an EMBL/GenBank/DDBJ whole genome shotgun (WGS) entry which is preliminary data.</text>
</comment>
<feature type="domain" description="PARP catalytic" evidence="12">
    <location>
        <begin position="2196"/>
        <end position="2392"/>
    </location>
</feature>
<keyword evidence="5" id="KW-0539">Nucleus</keyword>
<evidence type="ECO:0000256" key="4">
    <source>
        <dbReference type="ARBA" id="ARBA00023027"/>
    </source>
</evidence>
<evidence type="ECO:0000313" key="14">
    <source>
        <dbReference type="EMBL" id="PVD29425.1"/>
    </source>
</evidence>
<dbReference type="InterPro" id="IPR004170">
    <property type="entry name" value="WWE_dom"/>
</dbReference>
<feature type="region of interest" description="Disordered" evidence="9">
    <location>
        <begin position="1757"/>
        <end position="1794"/>
    </location>
</feature>
<dbReference type="FunFam" id="3.90.228.10:FF:000008">
    <property type="entry name" value="Poly [ADP-ribose] polymerase"/>
    <property type="match status" value="1"/>
</dbReference>
<keyword evidence="8" id="KW-0175">Coiled coil</keyword>
<dbReference type="Pfam" id="PF23254">
    <property type="entry name" value="KH_PARP14_8"/>
    <property type="match status" value="1"/>
</dbReference>
<dbReference type="SUPFAM" id="SSF56399">
    <property type="entry name" value="ADP-ribosylation"/>
    <property type="match status" value="1"/>
</dbReference>
<evidence type="ECO:0000259" key="11">
    <source>
        <dbReference type="PROSITE" id="PS50918"/>
    </source>
</evidence>
<dbReference type="CDD" id="cd12547">
    <property type="entry name" value="RRM1_2_PAR10"/>
    <property type="match status" value="1"/>
</dbReference>
<dbReference type="CDD" id="cd02907">
    <property type="entry name" value="Macro_Af1521_BAL-like"/>
    <property type="match status" value="1"/>
</dbReference>
<organism evidence="14 15">
    <name type="scientific">Pomacea canaliculata</name>
    <name type="common">Golden apple snail</name>
    <dbReference type="NCBI Taxonomy" id="400727"/>
    <lineage>
        <taxon>Eukaryota</taxon>
        <taxon>Metazoa</taxon>
        <taxon>Spiralia</taxon>
        <taxon>Lophotrochozoa</taxon>
        <taxon>Mollusca</taxon>
        <taxon>Gastropoda</taxon>
        <taxon>Caenogastropoda</taxon>
        <taxon>Architaenioglossa</taxon>
        <taxon>Ampullarioidea</taxon>
        <taxon>Ampullariidae</taxon>
        <taxon>Pomacea</taxon>
    </lineage>
</organism>
<protein>
    <recommendedName>
        <fullName evidence="7">Poly [ADP-ribose] polymerase</fullName>
        <shortName evidence="7">PARP</shortName>
        <ecNumber evidence="7">2.4.2.-</ecNumber>
    </recommendedName>
</protein>
<dbReference type="InterPro" id="IPR035979">
    <property type="entry name" value="RBD_domain_sf"/>
</dbReference>
<proteinExistence type="predicted"/>
<accession>A0A2T7P7M1</accession>
<dbReference type="PROSITE" id="PS51059">
    <property type="entry name" value="PARP_CATALYTIC"/>
    <property type="match status" value="1"/>
</dbReference>
<dbReference type="CDD" id="cd01439">
    <property type="entry name" value="TCCD_inducible_PARP_like"/>
    <property type="match status" value="1"/>
</dbReference>
<gene>
    <name evidence="14" type="ORF">C0Q70_08676</name>
</gene>
<evidence type="ECO:0000256" key="1">
    <source>
        <dbReference type="ARBA" id="ARBA00004123"/>
    </source>
</evidence>
<dbReference type="SUPFAM" id="SSF54928">
    <property type="entry name" value="RNA-binding domain, RBD"/>
    <property type="match status" value="2"/>
</dbReference>
<keyword evidence="3 7" id="KW-0808">Transferase</keyword>
<dbReference type="PANTHER" id="PTHR14453:SF67">
    <property type="entry name" value="POLY [ADP-RIBOSE] POLYMERASE"/>
    <property type="match status" value="1"/>
</dbReference>
<evidence type="ECO:0000256" key="5">
    <source>
        <dbReference type="ARBA" id="ARBA00023242"/>
    </source>
</evidence>
<reference evidence="14 15" key="1">
    <citation type="submission" date="2018-04" db="EMBL/GenBank/DDBJ databases">
        <title>The genome of golden apple snail Pomacea canaliculata provides insight into stress tolerance and invasive adaptation.</title>
        <authorList>
            <person name="Liu C."/>
            <person name="Liu B."/>
            <person name="Ren Y."/>
            <person name="Zhang Y."/>
            <person name="Wang H."/>
            <person name="Li S."/>
            <person name="Jiang F."/>
            <person name="Yin L."/>
            <person name="Zhang G."/>
            <person name="Qian W."/>
            <person name="Fan W."/>
        </authorList>
    </citation>
    <scope>NUCLEOTIDE SEQUENCE [LARGE SCALE GENOMIC DNA]</scope>
    <source>
        <strain evidence="14">SZHN2017</strain>
        <tissue evidence="14">Muscle</tissue>
    </source>
</reference>
<dbReference type="InterPro" id="IPR012677">
    <property type="entry name" value="Nucleotide-bd_a/b_plait_sf"/>
</dbReference>
<feature type="domain" description="Macro" evidence="13">
    <location>
        <begin position="1360"/>
        <end position="1547"/>
    </location>
</feature>
<evidence type="ECO:0000259" key="12">
    <source>
        <dbReference type="PROSITE" id="PS51059"/>
    </source>
</evidence>
<feature type="compositionally biased region" description="Polar residues" evidence="9">
    <location>
        <begin position="1781"/>
        <end position="1794"/>
    </location>
</feature>
<dbReference type="Gene3D" id="3.30.70.330">
    <property type="match status" value="6"/>
</dbReference>
<dbReference type="STRING" id="400727.A0A2T7P7M1"/>
<dbReference type="InterPro" id="IPR000504">
    <property type="entry name" value="RRM_dom"/>
</dbReference>
<dbReference type="OMA" id="FVERNTH"/>
<feature type="domain" description="Macro" evidence="13">
    <location>
        <begin position="1574"/>
        <end position="1757"/>
    </location>
</feature>
<dbReference type="GO" id="GO:0003714">
    <property type="term" value="F:transcription corepressor activity"/>
    <property type="evidence" value="ECO:0007669"/>
    <property type="project" value="TreeGrafter"/>
</dbReference>
<dbReference type="SMART" id="SM00360">
    <property type="entry name" value="RRM"/>
    <property type="match status" value="4"/>
</dbReference>
<dbReference type="InterPro" id="IPR034464">
    <property type="entry name" value="PAR10_RRM1_2"/>
</dbReference>
<dbReference type="PROSITE" id="PS50102">
    <property type="entry name" value="RRM"/>
    <property type="match status" value="1"/>
</dbReference>
<dbReference type="PANTHER" id="PTHR14453">
    <property type="entry name" value="PARP/ZINC FINGER CCCH TYPE DOMAIN CONTAINING PROTEIN"/>
    <property type="match status" value="1"/>
</dbReference>
<keyword evidence="2 7" id="KW-0328">Glycosyltransferase</keyword>
<evidence type="ECO:0000256" key="7">
    <source>
        <dbReference type="RuleBase" id="RU362114"/>
    </source>
</evidence>
<keyword evidence="4 7" id="KW-0520">NAD</keyword>
<evidence type="ECO:0000259" key="13">
    <source>
        <dbReference type="PROSITE" id="PS51154"/>
    </source>
</evidence>
<name>A0A2T7P7M1_POMCA</name>
<evidence type="ECO:0000256" key="3">
    <source>
        <dbReference type="ARBA" id="ARBA00022679"/>
    </source>
</evidence>
<dbReference type="InterPro" id="IPR012317">
    <property type="entry name" value="Poly(ADP-ribose)pol_cat_dom"/>
</dbReference>
<dbReference type="GO" id="GO:0003723">
    <property type="term" value="F:RNA binding"/>
    <property type="evidence" value="ECO:0007669"/>
    <property type="project" value="UniProtKB-UniRule"/>
</dbReference>
<comment type="subcellular location">
    <subcellularLocation>
        <location evidence="1">Nucleus</location>
    </subcellularLocation>
</comment>
<evidence type="ECO:0000256" key="2">
    <source>
        <dbReference type="ARBA" id="ARBA00022676"/>
    </source>
</evidence>
<dbReference type="PROSITE" id="PS50918">
    <property type="entry name" value="WWE"/>
    <property type="match status" value="1"/>
</dbReference>
<sequence length="2392" mass="267386">MATSQLLLECLIADGFPKNQNTSDVANYFRATTGVPAVRLALLPSGRWVFQVCSHSDRKKCLYKRTSCLKFEGQNYLITLNPPQVEDIPDKWWSAPEPEVPDSGNLKSVSSDELFESRNPNKQFVQVETSEATDGSVMEPYSTSGVQSQMFPELNPELSESLQQVHPGKTYQYGMYPDLTHLQPQHVSYMLQMTSTSGDIRKSAGEDGYDFRHAGELPEHEEGDQKVAFADASFQGQDLISFDNNLHSDFDVLSLPLDSLSSEPRRQYFLRVTELPITANELDLRTYFEDRKNGGGPVLKIDLRGGAGEADIYFDDENIIQRVMNKAPHLLMNKKIKVELVSESKEHDKAQECCIVEVRSVPDEVMKEMCLLYFENPSKGGGDIEDSNWNEEEKVLYITFVDAAVAKQVTTRGHTVGGKVLEVTLYTPPPVVEDKGQCTLEVRGFDPQKLELYQLYFENPRKVAGTVTNFQVSEDNDVIYITFQTPEEAEQVAKGTHKVGGKELQVSLAPKEDPLTSQPCTIKITKGDLQQLELYSLYFENPKKSGGGIIKETRVDEKDHAVYITFEDPETASMVCNRTHHVGNRDLEVTLYVPEKTMRPKSVEEKTVKKQECQEEPLRTVEVNVGDNIQSEDTYIFYFEAKRHGGGDVEKVEIDREKGLVCVTFVKPEVAERVASQQHKIAGQPVEVTLYVPPIPKPPYPDKLLFHNVAESTTRDCLAMYLERITGQEPTDLIYADEVGNVLAVFDEDPDFSKVQEMCRQKKLEGRQISVSKVPISNCVLVENLNKNTTEDTLLFYFEGKRSGGGPVEKVTIDHENGRCLVFFENYEVIESILAKSHTLDGSKLTVKRYMECLGPSGGSRDATTFTLPKPVEFKDVDKYKVAFIRQSATLQAGLTLKLKDLHANPKFSDNMLSAECTLTTSVQHARVLARTWTNDVQQAVESMYSMIVVLRQEVMQEIWDETEKSVTTIKPASRDSAVIFTLSEEKAFIVVGMKSMADDLMKQVKHIVTQKEEEAERKKQEITETNKNLKLFQLRLLAAFSFPSEAAKRHPGLKVDIRTAKGEISYHGLLRDVKEAQVEMYELLQSVKSDKLTNMSNLQKSLLGTKETRDYVIHKFKTEKIVAVWDVDSQGEVAVYCFSDKYLVNAIHIMQKSVVQHQRPLEPETADLLMSSEWNQFVGKITGDHTGVLKIVPMHNGHQLFIAGTDNIMHAVIEETERFLKENTIYMLSCHFFPSLQFFVVNYWRARVIGLSNNLRAYKVELTVDESGQEFQIRGTQMGLDLMTKNLEQVGSEVKCHRETLTEQAKVKFLSSPDCEKELEKLGRSVQCVFSLREEPSTLTIKVSRSTPRIGDEAPSEEKSAITVQLPGGVTIMAVHGDITKLPVEVIVNAANSRLDHIGGLAKDIANKGGKDIQDECNRYMRARGTDLREGDTFRSGPGTLSCKAIIHAVGPMYRGGKSGEEECLHDLVVKCLEGANATGFSSIAIPALSAGIFGYPADEATRVITEGVRTYLNGHMRNNNLQQVYLCGFTADIVDHFVRAIKKHFPSSATIKQKPTPFPKSRNAHQPRPVQNAGLQSAGQRVIRISVVEGEIAQQNTDVIVNSTSNGLDLKNGAVSSSILRAAGHGLQDECKQKYPKGIETTEIAFTTSHNLNCKGVLHLALCNYNNSNAEQILGQMVIKCLKEVTKHNYTSIAFPPLGSGNLGYPLDVVADTMIGAIEQFEKETHGFSVREVKIIVYNSPDTVKAFASRVGTFQAGGRQQSSPKGPTGRRENRKFSDTPFSQQSASSASHLPNVNAEFDLGDLRLIVKQGDITEENVDAIINSTNDSLDLSRGAVSSALRQKCGPELEAACRKEVAEMKRTGIVYTKVRRQPFKAVLHIDANRFSNDWKTGIQNLLKTADGLGMTSISTPALGTGAGGLTPSKSARDLMKALCDFCSRKPQNLNEVRIVMFEKSMIPQTIQVIQDVGEKLSKSKEGVLGFFKALAGFGGPSLTQTYNSPVVEEAKLFVYGESAESIRQAIRHFGDLVKDKFTRKEIVDEIIPNMNEDELQKIKTAGQSHNVEVKIQPFAGRIVIDGMHADVFDAASEINKLIREADRYRQQAQQASMLANMVQWCYLEVTPTGTEQKEYKEHENQIIEMAYQQKKKIATIKDSSDVEYIIDFDSMKEYPKQDPNDSVAVIRKDKMKESSSGVLPENWTIQPDKENLKLVKLSPQNSEYQDVENNFRSTLGGAAVTVLSIERIENPTQYRQYMAKKAHLEKQNTGIQNEKMLWHGTASDALSNINHYGFNRSYCGKNATVYGQGVYFAVNSQYSAHPTYSPPDPSTGQRYMYQCKVLVGHPVAGNNAMRFLPARSGPIQYDSSTDNLRNPTLYAIFNDTQAYPEYLITFR</sequence>
<dbReference type="Gene3D" id="3.30.720.50">
    <property type="match status" value="1"/>
</dbReference>
<feature type="region of interest" description="Disordered" evidence="9">
    <location>
        <begin position="1551"/>
        <end position="1578"/>
    </location>
</feature>
<dbReference type="Pfam" id="PF23085">
    <property type="entry name" value="RRM_PARP14_3"/>
    <property type="match status" value="6"/>
</dbReference>
<feature type="coiled-coil region" evidence="8">
    <location>
        <begin position="1002"/>
        <end position="1036"/>
    </location>
</feature>
<dbReference type="GO" id="GO:0005737">
    <property type="term" value="C:cytoplasm"/>
    <property type="evidence" value="ECO:0007669"/>
    <property type="project" value="TreeGrafter"/>
</dbReference>
<dbReference type="Proteomes" id="UP000245119">
    <property type="component" value="Linkage Group LG5"/>
</dbReference>
<dbReference type="InterPro" id="IPR037197">
    <property type="entry name" value="WWE_dom_sf"/>
</dbReference>
<dbReference type="GO" id="GO:0010629">
    <property type="term" value="P:negative regulation of gene expression"/>
    <property type="evidence" value="ECO:0007669"/>
    <property type="project" value="TreeGrafter"/>
</dbReference>
<dbReference type="InterPro" id="IPR052056">
    <property type="entry name" value="Mono-ARTD/PARP"/>
</dbReference>
<feature type="coiled-coil region" evidence="8">
    <location>
        <begin position="2084"/>
        <end position="2111"/>
    </location>
</feature>
<dbReference type="InterPro" id="IPR057049">
    <property type="entry name" value="PARP14_KH_8"/>
</dbReference>
<dbReference type="Pfam" id="PF00644">
    <property type="entry name" value="PARP"/>
    <property type="match status" value="1"/>
</dbReference>
<evidence type="ECO:0000313" key="15">
    <source>
        <dbReference type="Proteomes" id="UP000245119"/>
    </source>
</evidence>
<dbReference type="Pfam" id="PF02825">
    <property type="entry name" value="WWE"/>
    <property type="match status" value="1"/>
</dbReference>
<evidence type="ECO:0000256" key="8">
    <source>
        <dbReference type="SAM" id="Coils"/>
    </source>
</evidence>
<dbReference type="InterPro" id="IPR043472">
    <property type="entry name" value="Macro_dom-like"/>
</dbReference>
<dbReference type="InterPro" id="IPR002589">
    <property type="entry name" value="Macro_dom"/>
</dbReference>
<dbReference type="EMBL" id="PZQS01000005">
    <property type="protein sequence ID" value="PVD29425.1"/>
    <property type="molecule type" value="Genomic_DNA"/>
</dbReference>
<dbReference type="Gene3D" id="3.40.220.10">
    <property type="entry name" value="Leucine Aminopeptidase, subunit E, domain 1"/>
    <property type="match status" value="3"/>
</dbReference>
<dbReference type="SMART" id="SM00506">
    <property type="entry name" value="A1pp"/>
    <property type="match status" value="3"/>
</dbReference>
<dbReference type="SUPFAM" id="SSF117839">
    <property type="entry name" value="WWE domain"/>
    <property type="match status" value="1"/>
</dbReference>
<feature type="domain" description="WWE" evidence="11">
    <location>
        <begin position="2103"/>
        <end position="2184"/>
    </location>
</feature>
<keyword evidence="15" id="KW-1185">Reference proteome</keyword>
<evidence type="ECO:0000256" key="9">
    <source>
        <dbReference type="SAM" id="MobiDB-lite"/>
    </source>
</evidence>
<dbReference type="Gene3D" id="3.90.228.10">
    <property type="match status" value="1"/>
</dbReference>
<dbReference type="SUPFAM" id="SSF52949">
    <property type="entry name" value="Macro domain-like"/>
    <property type="match status" value="3"/>
</dbReference>
<dbReference type="PROSITE" id="PS51154">
    <property type="entry name" value="MACRO"/>
    <property type="match status" value="3"/>
</dbReference>
<dbReference type="Pfam" id="PF01661">
    <property type="entry name" value="Macro"/>
    <property type="match status" value="3"/>
</dbReference>
<keyword evidence="6" id="KW-0694">RNA-binding</keyword>
<dbReference type="OrthoDB" id="6159649at2759"/>